<dbReference type="InterPro" id="IPR001173">
    <property type="entry name" value="Glyco_trans_2-like"/>
</dbReference>
<dbReference type="Proteomes" id="UP000176952">
    <property type="component" value="Unassembled WGS sequence"/>
</dbReference>
<proteinExistence type="predicted"/>
<dbReference type="PANTHER" id="PTHR43179:SF7">
    <property type="entry name" value="RHAMNOSYLTRANSFERASE WBBL"/>
    <property type="match status" value="1"/>
</dbReference>
<sequence>MELSIIILNYKDREMLKNGIQSILDLHLPFQYELIVLDNASHDGTVEMMEEKFLKAELKVPLRFIAMNTNTGYTAGNNVGIREAKGKYVLIMNPDILYSDTDDIIKILHYMDEHQDVGIVGPKLYNTDETVQYSCFRFYKLLTPIYRRTFFYKLPWAKKDIDRYLMKDFDHASVREVDWVLGSNMYIRRSIFDQIGLLDERFFLYFSDLEFCFRAWDYGLKVVYYPFTHITHFHKRESAATSGLKIIFSYTTRLHIKDWVKFIFKYGLRQPKYQPCTK</sequence>
<evidence type="ECO:0000259" key="1">
    <source>
        <dbReference type="Pfam" id="PF00535"/>
    </source>
</evidence>
<evidence type="ECO:0000313" key="2">
    <source>
        <dbReference type="EMBL" id="OGY81700.1"/>
    </source>
</evidence>
<dbReference type="AlphaFoldDB" id="A0A1G2B0G8"/>
<comment type="caution">
    <text evidence="2">The sequence shown here is derived from an EMBL/GenBank/DDBJ whole genome shotgun (WGS) entry which is preliminary data.</text>
</comment>
<protein>
    <recommendedName>
        <fullName evidence="1">Glycosyltransferase 2-like domain-containing protein</fullName>
    </recommendedName>
</protein>
<dbReference type="Gene3D" id="3.90.550.10">
    <property type="entry name" value="Spore Coat Polysaccharide Biosynthesis Protein SpsA, Chain A"/>
    <property type="match status" value="1"/>
</dbReference>
<accession>A0A1G2B0G8</accession>
<dbReference type="PANTHER" id="PTHR43179">
    <property type="entry name" value="RHAMNOSYLTRANSFERASE WBBL"/>
    <property type="match status" value="1"/>
</dbReference>
<organism evidence="2 3">
    <name type="scientific">Candidatus Kerfeldbacteria bacterium RIFCSPHIGHO2_12_FULL_48_17</name>
    <dbReference type="NCBI Taxonomy" id="1798542"/>
    <lineage>
        <taxon>Bacteria</taxon>
        <taxon>Candidatus Kerfeldiibacteriota</taxon>
    </lineage>
</organism>
<name>A0A1G2B0G8_9BACT</name>
<dbReference type="CDD" id="cd04186">
    <property type="entry name" value="GT_2_like_c"/>
    <property type="match status" value="1"/>
</dbReference>
<gene>
    <name evidence="2" type="ORF">A3F54_01405</name>
</gene>
<dbReference type="EMBL" id="MHKD01000042">
    <property type="protein sequence ID" value="OGY81700.1"/>
    <property type="molecule type" value="Genomic_DNA"/>
</dbReference>
<reference evidence="2 3" key="1">
    <citation type="journal article" date="2016" name="Nat. Commun.">
        <title>Thousands of microbial genomes shed light on interconnected biogeochemical processes in an aquifer system.</title>
        <authorList>
            <person name="Anantharaman K."/>
            <person name="Brown C.T."/>
            <person name="Hug L.A."/>
            <person name="Sharon I."/>
            <person name="Castelle C.J."/>
            <person name="Probst A.J."/>
            <person name="Thomas B.C."/>
            <person name="Singh A."/>
            <person name="Wilkins M.J."/>
            <person name="Karaoz U."/>
            <person name="Brodie E.L."/>
            <person name="Williams K.H."/>
            <person name="Hubbard S.S."/>
            <person name="Banfield J.F."/>
        </authorList>
    </citation>
    <scope>NUCLEOTIDE SEQUENCE [LARGE SCALE GENOMIC DNA]</scope>
</reference>
<dbReference type="STRING" id="1798542.A3F54_01405"/>
<evidence type="ECO:0000313" key="3">
    <source>
        <dbReference type="Proteomes" id="UP000176952"/>
    </source>
</evidence>
<dbReference type="Pfam" id="PF00535">
    <property type="entry name" value="Glycos_transf_2"/>
    <property type="match status" value="1"/>
</dbReference>
<dbReference type="InterPro" id="IPR029044">
    <property type="entry name" value="Nucleotide-diphossugar_trans"/>
</dbReference>
<dbReference type="SUPFAM" id="SSF53448">
    <property type="entry name" value="Nucleotide-diphospho-sugar transferases"/>
    <property type="match status" value="1"/>
</dbReference>
<feature type="domain" description="Glycosyltransferase 2-like" evidence="1">
    <location>
        <begin position="4"/>
        <end position="144"/>
    </location>
</feature>